<dbReference type="EMBL" id="LOKQ01000146">
    <property type="protein sequence ID" value="OOX16707.1"/>
    <property type="molecule type" value="Genomic_DNA"/>
</dbReference>
<evidence type="ECO:0000313" key="1">
    <source>
        <dbReference type="EMBL" id="OOX16707.1"/>
    </source>
</evidence>
<reference evidence="1 2" key="1">
    <citation type="submission" date="2015-12" db="EMBL/GenBank/DDBJ databases">
        <authorList>
            <person name="Bansal K."/>
            <person name="Midha S."/>
            <person name="Patil P.B."/>
        </authorList>
    </citation>
    <scope>NUCLEOTIDE SEQUENCE [LARGE SCALE GENOMIC DNA]</scope>
    <source>
        <strain evidence="1 2">LMG558</strain>
    </source>
</reference>
<organism evidence="1 2">
    <name type="scientific">Xanthomonas axonopodis pv. cajani</name>
    <dbReference type="NCBI Taxonomy" id="487827"/>
    <lineage>
        <taxon>Bacteria</taxon>
        <taxon>Pseudomonadati</taxon>
        <taxon>Pseudomonadota</taxon>
        <taxon>Gammaproteobacteria</taxon>
        <taxon>Lysobacterales</taxon>
        <taxon>Lysobacteraceae</taxon>
        <taxon>Xanthomonas</taxon>
    </lineage>
</organism>
<comment type="caution">
    <text evidence="1">The sequence shown here is derived from an EMBL/GenBank/DDBJ whole genome shotgun (WGS) entry which is preliminary data.</text>
</comment>
<name>A0ABX3MD64_9XANT</name>
<accession>A0ABX3MD64</accession>
<proteinExistence type="predicted"/>
<protein>
    <submittedName>
        <fullName evidence="1">Uncharacterized protein</fullName>
    </submittedName>
</protein>
<evidence type="ECO:0000313" key="2">
    <source>
        <dbReference type="Proteomes" id="UP000191089"/>
    </source>
</evidence>
<sequence length="73" mass="7669">MLAIALAVRQEAGHAFAGHQLQILNLEANQFVAAETAPKAQQYNGAIAQVPEPTGRIVTRSGRSCGAIEPITT</sequence>
<gene>
    <name evidence="1" type="ORF">Xcaj_05790</name>
</gene>
<dbReference type="Proteomes" id="UP000191089">
    <property type="component" value="Unassembled WGS sequence"/>
</dbReference>
<keyword evidence="2" id="KW-1185">Reference proteome</keyword>